<proteinExistence type="predicted"/>
<protein>
    <submittedName>
        <fullName evidence="1">Uncharacterized protein</fullName>
    </submittedName>
</protein>
<accession>A0AAV7RUL9</accession>
<evidence type="ECO:0000313" key="1">
    <source>
        <dbReference type="EMBL" id="KAJ1154595.1"/>
    </source>
</evidence>
<reference evidence="1" key="1">
    <citation type="journal article" date="2022" name="bioRxiv">
        <title>Sequencing and chromosome-scale assembly of the giantPleurodeles waltlgenome.</title>
        <authorList>
            <person name="Brown T."/>
            <person name="Elewa A."/>
            <person name="Iarovenko S."/>
            <person name="Subramanian E."/>
            <person name="Araus A.J."/>
            <person name="Petzold A."/>
            <person name="Susuki M."/>
            <person name="Suzuki K.-i.T."/>
            <person name="Hayashi T."/>
            <person name="Toyoda A."/>
            <person name="Oliveira C."/>
            <person name="Osipova E."/>
            <person name="Leigh N.D."/>
            <person name="Simon A."/>
            <person name="Yun M.H."/>
        </authorList>
    </citation>
    <scope>NUCLEOTIDE SEQUENCE</scope>
    <source>
        <strain evidence="1">20211129_DDA</strain>
        <tissue evidence="1">Liver</tissue>
    </source>
</reference>
<comment type="caution">
    <text evidence="1">The sequence shown here is derived from an EMBL/GenBank/DDBJ whole genome shotgun (WGS) entry which is preliminary data.</text>
</comment>
<keyword evidence="2" id="KW-1185">Reference proteome</keyword>
<organism evidence="1 2">
    <name type="scientific">Pleurodeles waltl</name>
    <name type="common">Iberian ribbed newt</name>
    <dbReference type="NCBI Taxonomy" id="8319"/>
    <lineage>
        <taxon>Eukaryota</taxon>
        <taxon>Metazoa</taxon>
        <taxon>Chordata</taxon>
        <taxon>Craniata</taxon>
        <taxon>Vertebrata</taxon>
        <taxon>Euteleostomi</taxon>
        <taxon>Amphibia</taxon>
        <taxon>Batrachia</taxon>
        <taxon>Caudata</taxon>
        <taxon>Salamandroidea</taxon>
        <taxon>Salamandridae</taxon>
        <taxon>Pleurodelinae</taxon>
        <taxon>Pleurodeles</taxon>
    </lineage>
</organism>
<sequence>MYPGKASQGVALLSIGYVLPKTIPAELEGVVVFPGPFYETQVAGRAWQYLVGRWQYILTTPQGLASGRARLGLHRRAAA</sequence>
<dbReference type="AlphaFoldDB" id="A0AAV7RUL9"/>
<evidence type="ECO:0000313" key="2">
    <source>
        <dbReference type="Proteomes" id="UP001066276"/>
    </source>
</evidence>
<gene>
    <name evidence="1" type="ORF">NDU88_007341</name>
</gene>
<name>A0AAV7RUL9_PLEWA</name>
<dbReference type="Proteomes" id="UP001066276">
    <property type="component" value="Chromosome 5"/>
</dbReference>
<dbReference type="EMBL" id="JANPWB010000009">
    <property type="protein sequence ID" value="KAJ1154595.1"/>
    <property type="molecule type" value="Genomic_DNA"/>
</dbReference>